<accession>A0ABS3JBZ0</accession>
<proteinExistence type="predicted"/>
<protein>
    <submittedName>
        <fullName evidence="1">PIG-L family deacetylase</fullName>
    </submittedName>
</protein>
<dbReference type="InterPro" id="IPR003737">
    <property type="entry name" value="GlcNAc_PI_deacetylase-related"/>
</dbReference>
<dbReference type="SUPFAM" id="SSF102588">
    <property type="entry name" value="LmbE-like"/>
    <property type="match status" value="1"/>
</dbReference>
<gene>
    <name evidence="1" type="ORF">J1C47_22715</name>
</gene>
<evidence type="ECO:0000313" key="1">
    <source>
        <dbReference type="EMBL" id="MBO0906473.1"/>
    </source>
</evidence>
<comment type="caution">
    <text evidence="1">The sequence shown here is derived from an EMBL/GenBank/DDBJ whole genome shotgun (WGS) entry which is preliminary data.</text>
</comment>
<dbReference type="RefSeq" id="WP_207353104.1">
    <property type="nucleotide sequence ID" value="NZ_JAFMPY010000045.1"/>
</dbReference>
<dbReference type="Pfam" id="PF02585">
    <property type="entry name" value="PIG-L"/>
    <property type="match status" value="1"/>
</dbReference>
<organism evidence="1 2">
    <name type="scientific">Jiella sonneratiae</name>
    <dbReference type="NCBI Taxonomy" id="2816856"/>
    <lineage>
        <taxon>Bacteria</taxon>
        <taxon>Pseudomonadati</taxon>
        <taxon>Pseudomonadota</taxon>
        <taxon>Alphaproteobacteria</taxon>
        <taxon>Hyphomicrobiales</taxon>
        <taxon>Aurantimonadaceae</taxon>
        <taxon>Jiella</taxon>
    </lineage>
</organism>
<keyword evidence="2" id="KW-1185">Reference proteome</keyword>
<dbReference type="Proteomes" id="UP000664288">
    <property type="component" value="Unassembled WGS sequence"/>
</dbReference>
<evidence type="ECO:0000313" key="2">
    <source>
        <dbReference type="Proteomes" id="UP000664288"/>
    </source>
</evidence>
<reference evidence="1 2" key="1">
    <citation type="submission" date="2021-03" db="EMBL/GenBank/DDBJ databases">
        <title>Whole genome sequence of Jiella sp. MQZ13P-4.</title>
        <authorList>
            <person name="Tuo L."/>
        </authorList>
    </citation>
    <scope>NUCLEOTIDE SEQUENCE [LARGE SCALE GENOMIC DNA]</scope>
    <source>
        <strain evidence="1 2">MQZ13P-4</strain>
    </source>
</reference>
<name>A0ABS3JBZ0_9HYPH</name>
<dbReference type="PANTHER" id="PTHR12993">
    <property type="entry name" value="N-ACETYLGLUCOSAMINYL-PHOSPHATIDYLINOSITOL DE-N-ACETYLASE-RELATED"/>
    <property type="match status" value="1"/>
</dbReference>
<sequence length="240" mass="25654">MSPPSLCDPRAIDAARVLVVAPHPDDESLGCGGLMALLGADNRLIHTLFVTDGGASHPASPSWSRQRLAARREAEAAEALARLGLGRHPRSFLKLRDADMPAPGTAGFDAACSAVAALLKRFEPGLMLLPWRRDPHRDHRDSHALVTAAAAAAKLAPAILEYAVWLDEFGDAADRPRPGEMEPVAFDIAAALSRKRHAVDAHQSQTSALIDDDPTGFRLTEATIARLVGPVESYWRPCAG</sequence>
<dbReference type="Gene3D" id="3.40.50.10320">
    <property type="entry name" value="LmbE-like"/>
    <property type="match status" value="1"/>
</dbReference>
<dbReference type="InterPro" id="IPR024078">
    <property type="entry name" value="LmbE-like_dom_sf"/>
</dbReference>
<dbReference type="PANTHER" id="PTHR12993:SF29">
    <property type="entry name" value="BLR3841 PROTEIN"/>
    <property type="match status" value="1"/>
</dbReference>
<dbReference type="EMBL" id="JAFMPY010000045">
    <property type="protein sequence ID" value="MBO0906473.1"/>
    <property type="molecule type" value="Genomic_DNA"/>
</dbReference>